<dbReference type="GeneID" id="36596523"/>
<sequence length="633" mass="71003">MATPPPRKRVSQACRPCGVKKIKCDGLYPTCSPCQGKAIECSYGTSKRRLVARSRSEPRGGYRLHGKRRHYGQNVADTSLADHDPSIRKVLVLEPQSRTRIATTSPHSTQSIAYSRLRTEPRVSAEVSTRLLLTYFNCIHPLWPLLYKPLYASLDYAAPTDAIPPALVAAIFSIASCVDRSQPATNSIVQKYPEPWQFIEEALELLQVSGEGGTQQFGNVLTPSITNCQVLTILSLQQHGTAEYSRAAILCGLASAMAIEMRLHRALESNDPIKGEVHSRLWWNLYVLEKMISCEMGRPVLLRREETDCPYPSADEADEFELMSMNFGRGPAPFLNTPIKLRSISGLHTTIQLSFIMERIAREIYGIAARKRIREDQAVGEAKRQELQYVLQDWEREMDASPLRLDLSKNLTSVPASVTNYVIMWHGTILLHRPFIARWASNPSASESMPSPQLVCLQAANHIIFALEQYFDRLLGLPCDMVFSIFTAASTLLYQSKHSKAEEPDTQRRLKLCIHWLSALSKSWKSAGARQQLLVDMFDLPRNSQEPLQTPRTVPEWRPGTPLAPQPPGQTLSPVPPRMPDNGNLSSTLVPSPDDWGFLRDFGDATDEFFELDVQLRGLLDGGFDPEQFNFST</sequence>
<dbReference type="PANTHER" id="PTHR31313:SF78">
    <property type="entry name" value="TRANSCRIPTION FACTOR DOMAIN-CONTAINING PROTEIN"/>
    <property type="match status" value="1"/>
</dbReference>
<dbReference type="InterPro" id="IPR007219">
    <property type="entry name" value="XnlR_reg_dom"/>
</dbReference>
<evidence type="ECO:0000256" key="2">
    <source>
        <dbReference type="ARBA" id="ARBA00022723"/>
    </source>
</evidence>
<evidence type="ECO:0000256" key="7">
    <source>
        <dbReference type="ARBA" id="ARBA00023242"/>
    </source>
</evidence>
<keyword evidence="2" id="KW-0479">Metal-binding</keyword>
<dbReference type="SMART" id="SM00906">
    <property type="entry name" value="Fungal_trans"/>
    <property type="match status" value="1"/>
</dbReference>
<feature type="compositionally biased region" description="Pro residues" evidence="8">
    <location>
        <begin position="562"/>
        <end position="579"/>
    </location>
</feature>
<dbReference type="SUPFAM" id="SSF57701">
    <property type="entry name" value="Zn2/Cys6 DNA-binding domain"/>
    <property type="match status" value="1"/>
</dbReference>
<dbReference type="Proteomes" id="UP000235371">
    <property type="component" value="Unassembled WGS sequence"/>
</dbReference>
<keyword evidence="7" id="KW-0539">Nucleus</keyword>
<dbReference type="GO" id="GO:0006351">
    <property type="term" value="P:DNA-templated transcription"/>
    <property type="evidence" value="ECO:0007669"/>
    <property type="project" value="InterPro"/>
</dbReference>
<dbReference type="PANTHER" id="PTHR31313">
    <property type="entry name" value="TY1 ENHANCER ACTIVATOR"/>
    <property type="match status" value="1"/>
</dbReference>
<keyword evidence="6" id="KW-0804">Transcription</keyword>
<dbReference type="InterPro" id="IPR001138">
    <property type="entry name" value="Zn2Cys6_DnaBD"/>
</dbReference>
<reference evidence="10 11" key="1">
    <citation type="submission" date="2016-04" db="EMBL/GenBank/DDBJ databases">
        <title>A degradative enzymes factory behind the ericoid mycorrhizal symbiosis.</title>
        <authorList>
            <consortium name="DOE Joint Genome Institute"/>
            <person name="Martino E."/>
            <person name="Morin E."/>
            <person name="Grelet G."/>
            <person name="Kuo A."/>
            <person name="Kohler A."/>
            <person name="Daghino S."/>
            <person name="Barry K."/>
            <person name="Choi C."/>
            <person name="Cichocki N."/>
            <person name="Clum A."/>
            <person name="Copeland A."/>
            <person name="Hainaut M."/>
            <person name="Haridas S."/>
            <person name="Labutti K."/>
            <person name="Lindquist E."/>
            <person name="Lipzen A."/>
            <person name="Khouja H.-R."/>
            <person name="Murat C."/>
            <person name="Ohm R."/>
            <person name="Olson A."/>
            <person name="Spatafora J."/>
            <person name="Veneault-Fourrey C."/>
            <person name="Henrissat B."/>
            <person name="Grigoriev I."/>
            <person name="Martin F."/>
            <person name="Perotto S."/>
        </authorList>
    </citation>
    <scope>NUCLEOTIDE SEQUENCE [LARGE SCALE GENOMIC DNA]</scope>
    <source>
        <strain evidence="10 11">E</strain>
    </source>
</reference>
<dbReference type="EMBL" id="KZ613786">
    <property type="protein sequence ID" value="PMD61100.1"/>
    <property type="molecule type" value="Genomic_DNA"/>
</dbReference>
<evidence type="ECO:0000256" key="3">
    <source>
        <dbReference type="ARBA" id="ARBA00022833"/>
    </source>
</evidence>
<dbReference type="Pfam" id="PF00172">
    <property type="entry name" value="Zn_clus"/>
    <property type="match status" value="1"/>
</dbReference>
<dbReference type="GO" id="GO:0000981">
    <property type="term" value="F:DNA-binding transcription factor activity, RNA polymerase II-specific"/>
    <property type="evidence" value="ECO:0007669"/>
    <property type="project" value="InterPro"/>
</dbReference>
<dbReference type="Pfam" id="PF04082">
    <property type="entry name" value="Fungal_trans"/>
    <property type="match status" value="1"/>
</dbReference>
<dbReference type="InterPro" id="IPR051615">
    <property type="entry name" value="Transcr_Regulatory_Elem"/>
</dbReference>
<organism evidence="10 11">
    <name type="scientific">Hyaloscypha bicolor E</name>
    <dbReference type="NCBI Taxonomy" id="1095630"/>
    <lineage>
        <taxon>Eukaryota</taxon>
        <taxon>Fungi</taxon>
        <taxon>Dikarya</taxon>
        <taxon>Ascomycota</taxon>
        <taxon>Pezizomycotina</taxon>
        <taxon>Leotiomycetes</taxon>
        <taxon>Helotiales</taxon>
        <taxon>Hyaloscyphaceae</taxon>
        <taxon>Hyaloscypha</taxon>
        <taxon>Hyaloscypha bicolor</taxon>
    </lineage>
</organism>
<dbReference type="SMART" id="SM00066">
    <property type="entry name" value="GAL4"/>
    <property type="match status" value="1"/>
</dbReference>
<evidence type="ECO:0000256" key="6">
    <source>
        <dbReference type="ARBA" id="ARBA00023163"/>
    </source>
</evidence>
<accession>A0A2J6TDK6</accession>
<keyword evidence="4" id="KW-0805">Transcription regulation</keyword>
<dbReference type="CDD" id="cd12148">
    <property type="entry name" value="fungal_TF_MHR"/>
    <property type="match status" value="1"/>
</dbReference>
<dbReference type="Gene3D" id="4.10.240.10">
    <property type="entry name" value="Zn(2)-C6 fungal-type DNA-binding domain"/>
    <property type="match status" value="1"/>
</dbReference>
<protein>
    <recommendedName>
        <fullName evidence="9">Zn(2)-C6 fungal-type domain-containing protein</fullName>
    </recommendedName>
</protein>
<dbReference type="STRING" id="1095630.A0A2J6TDK6"/>
<dbReference type="AlphaFoldDB" id="A0A2J6TDK6"/>
<dbReference type="OrthoDB" id="4161332at2759"/>
<feature type="domain" description="Zn(2)-C6 fungal-type" evidence="9">
    <location>
        <begin position="13"/>
        <end position="43"/>
    </location>
</feature>
<evidence type="ECO:0000313" key="10">
    <source>
        <dbReference type="EMBL" id="PMD61100.1"/>
    </source>
</evidence>
<keyword evidence="5" id="KW-0238">DNA-binding</keyword>
<evidence type="ECO:0000256" key="1">
    <source>
        <dbReference type="ARBA" id="ARBA00004123"/>
    </source>
</evidence>
<dbReference type="RefSeq" id="XP_024738004.1">
    <property type="nucleotide sequence ID" value="XM_024888447.1"/>
</dbReference>
<comment type="subcellular location">
    <subcellularLocation>
        <location evidence="1">Nucleus</location>
    </subcellularLocation>
</comment>
<dbReference type="CDD" id="cd00067">
    <property type="entry name" value="GAL4"/>
    <property type="match status" value="1"/>
</dbReference>
<name>A0A2J6TDK6_9HELO</name>
<keyword evidence="3" id="KW-0862">Zinc</keyword>
<proteinExistence type="predicted"/>
<dbReference type="GO" id="GO:0003677">
    <property type="term" value="F:DNA binding"/>
    <property type="evidence" value="ECO:0007669"/>
    <property type="project" value="UniProtKB-KW"/>
</dbReference>
<dbReference type="InParanoid" id="A0A2J6TDK6"/>
<gene>
    <name evidence="10" type="ORF">K444DRAFT_719116</name>
</gene>
<dbReference type="PROSITE" id="PS50048">
    <property type="entry name" value="ZN2_CY6_FUNGAL_2"/>
    <property type="match status" value="1"/>
</dbReference>
<evidence type="ECO:0000256" key="8">
    <source>
        <dbReference type="SAM" id="MobiDB-lite"/>
    </source>
</evidence>
<feature type="region of interest" description="Disordered" evidence="8">
    <location>
        <begin position="544"/>
        <end position="590"/>
    </location>
</feature>
<evidence type="ECO:0000256" key="5">
    <source>
        <dbReference type="ARBA" id="ARBA00023125"/>
    </source>
</evidence>
<dbReference type="InterPro" id="IPR036864">
    <property type="entry name" value="Zn2-C6_fun-type_DNA-bd_sf"/>
</dbReference>
<dbReference type="GO" id="GO:0005634">
    <property type="term" value="C:nucleus"/>
    <property type="evidence" value="ECO:0007669"/>
    <property type="project" value="UniProtKB-SubCell"/>
</dbReference>
<dbReference type="GO" id="GO:0008270">
    <property type="term" value="F:zinc ion binding"/>
    <property type="evidence" value="ECO:0007669"/>
    <property type="project" value="InterPro"/>
</dbReference>
<evidence type="ECO:0000256" key="4">
    <source>
        <dbReference type="ARBA" id="ARBA00023015"/>
    </source>
</evidence>
<evidence type="ECO:0000313" key="11">
    <source>
        <dbReference type="Proteomes" id="UP000235371"/>
    </source>
</evidence>
<evidence type="ECO:0000259" key="9">
    <source>
        <dbReference type="PROSITE" id="PS50048"/>
    </source>
</evidence>
<keyword evidence="11" id="KW-1185">Reference proteome</keyword>